<reference evidence="2" key="2">
    <citation type="journal article" date="2015" name="Data Brief">
        <title>Shoot transcriptome of the giant reed, Arundo donax.</title>
        <authorList>
            <person name="Barrero R.A."/>
            <person name="Guerrero F.D."/>
            <person name="Moolhuijzen P."/>
            <person name="Goolsby J.A."/>
            <person name="Tidwell J."/>
            <person name="Bellgard S.E."/>
            <person name="Bellgard M.I."/>
        </authorList>
    </citation>
    <scope>NUCLEOTIDE SEQUENCE</scope>
    <source>
        <tissue evidence="2">Shoot tissue taken approximately 20 cm above the soil surface</tissue>
    </source>
</reference>
<accession>A0A0A9AKC4</accession>
<feature type="region of interest" description="Disordered" evidence="1">
    <location>
        <begin position="1"/>
        <end position="22"/>
    </location>
</feature>
<reference evidence="2" key="1">
    <citation type="submission" date="2014-09" db="EMBL/GenBank/DDBJ databases">
        <authorList>
            <person name="Magalhaes I.L.F."/>
            <person name="Oliveira U."/>
            <person name="Santos F.R."/>
            <person name="Vidigal T.H.D.A."/>
            <person name="Brescovit A.D."/>
            <person name="Santos A.J."/>
        </authorList>
    </citation>
    <scope>NUCLEOTIDE SEQUENCE</scope>
    <source>
        <tissue evidence="2">Shoot tissue taken approximately 20 cm above the soil surface</tissue>
    </source>
</reference>
<name>A0A0A9AKC4_ARUDO</name>
<sequence>MTVYKVEGEHDAEDTPEESIAM</sequence>
<protein>
    <submittedName>
        <fullName evidence="2">Uncharacterized protein</fullName>
    </submittedName>
</protein>
<feature type="compositionally biased region" description="Acidic residues" evidence="1">
    <location>
        <begin position="10"/>
        <end position="22"/>
    </location>
</feature>
<dbReference type="EMBL" id="GBRH01248485">
    <property type="protein sequence ID" value="JAD49410.1"/>
    <property type="molecule type" value="Transcribed_RNA"/>
</dbReference>
<evidence type="ECO:0000313" key="2">
    <source>
        <dbReference type="EMBL" id="JAD49410.1"/>
    </source>
</evidence>
<evidence type="ECO:0000256" key="1">
    <source>
        <dbReference type="SAM" id="MobiDB-lite"/>
    </source>
</evidence>
<dbReference type="AlphaFoldDB" id="A0A0A9AKC4"/>
<proteinExistence type="predicted"/>
<organism evidence="2">
    <name type="scientific">Arundo donax</name>
    <name type="common">Giant reed</name>
    <name type="synonym">Donax arundinaceus</name>
    <dbReference type="NCBI Taxonomy" id="35708"/>
    <lineage>
        <taxon>Eukaryota</taxon>
        <taxon>Viridiplantae</taxon>
        <taxon>Streptophyta</taxon>
        <taxon>Embryophyta</taxon>
        <taxon>Tracheophyta</taxon>
        <taxon>Spermatophyta</taxon>
        <taxon>Magnoliopsida</taxon>
        <taxon>Liliopsida</taxon>
        <taxon>Poales</taxon>
        <taxon>Poaceae</taxon>
        <taxon>PACMAD clade</taxon>
        <taxon>Arundinoideae</taxon>
        <taxon>Arundineae</taxon>
        <taxon>Arundo</taxon>
    </lineage>
</organism>